<evidence type="ECO:0000313" key="2">
    <source>
        <dbReference type="EMBL" id="RSL55098.1"/>
    </source>
</evidence>
<sequence length="239" mass="27072">MRDCDSIPSRSSGRLSTDSDNSNYSSSLVFKFRLGWSTVSAIGNQNDGYHPNVLRLSIIRSSFDRSVIALFRWLPLVIQSLVKSVVPGYFLPSRIVIKKLKPGWSDEFTNEKSMYERLLSLQGSLVPECFGETTVHNTRALILSEVDGIEACNQKFPCLEPSEFQRRIEEAFTELAKLGLAYGDLKLDNFLLVGDRVVIVDLESVWEDTPDEIEYANETHIEHLISMYERHLDGMSNDG</sequence>
<dbReference type="InterPro" id="IPR011009">
    <property type="entry name" value="Kinase-like_dom_sf"/>
</dbReference>
<evidence type="ECO:0000313" key="3">
    <source>
        <dbReference type="Proteomes" id="UP000288168"/>
    </source>
</evidence>
<dbReference type="OrthoDB" id="2942798at2759"/>
<dbReference type="Proteomes" id="UP000288168">
    <property type="component" value="Unassembled WGS sequence"/>
</dbReference>
<accession>A0A428PPY1</accession>
<comment type="caution">
    <text evidence="2">The sequence shown here is derived from an EMBL/GenBank/DDBJ whole genome shotgun (WGS) entry which is preliminary data.</text>
</comment>
<protein>
    <recommendedName>
        <fullName evidence="4">Protein kinase domain-containing protein</fullName>
    </recommendedName>
</protein>
<dbReference type="SUPFAM" id="SSF56112">
    <property type="entry name" value="Protein kinase-like (PK-like)"/>
    <property type="match status" value="1"/>
</dbReference>
<dbReference type="AlphaFoldDB" id="A0A428PPY1"/>
<keyword evidence="3" id="KW-1185">Reference proteome</keyword>
<proteinExistence type="predicted"/>
<dbReference type="PANTHER" id="PTHR37171:SF1">
    <property type="entry name" value="SERINE_THREONINE-PROTEIN KINASE YRZF-RELATED"/>
    <property type="match status" value="1"/>
</dbReference>
<evidence type="ECO:0000256" key="1">
    <source>
        <dbReference type="SAM" id="MobiDB-lite"/>
    </source>
</evidence>
<feature type="region of interest" description="Disordered" evidence="1">
    <location>
        <begin position="1"/>
        <end position="22"/>
    </location>
</feature>
<name>A0A428PPY1_9HYPO</name>
<dbReference type="EMBL" id="NKCI01000104">
    <property type="protein sequence ID" value="RSL55098.1"/>
    <property type="molecule type" value="Genomic_DNA"/>
</dbReference>
<dbReference type="InterPro" id="IPR052396">
    <property type="entry name" value="Meiotic_Drive_Suppr_Kinase"/>
</dbReference>
<reference evidence="2 3" key="1">
    <citation type="submission" date="2017-06" db="EMBL/GenBank/DDBJ databases">
        <title>Comparative genomic analysis of Ambrosia Fusariam Clade fungi.</title>
        <authorList>
            <person name="Stajich J.E."/>
            <person name="Carrillo J."/>
            <person name="Kijimoto T."/>
            <person name="Eskalen A."/>
            <person name="O'Donnell K."/>
            <person name="Kasson M."/>
        </authorList>
    </citation>
    <scope>NUCLEOTIDE SEQUENCE [LARGE SCALE GENOMIC DNA]</scope>
    <source>
        <strain evidence="2 3">NRRL62584</strain>
    </source>
</reference>
<evidence type="ECO:0008006" key="4">
    <source>
        <dbReference type="Google" id="ProtNLM"/>
    </source>
</evidence>
<gene>
    <name evidence="2" type="ORF">CEP54_009562</name>
</gene>
<dbReference type="PANTHER" id="PTHR37171">
    <property type="entry name" value="SERINE/THREONINE-PROTEIN KINASE YRZF-RELATED"/>
    <property type="match status" value="1"/>
</dbReference>
<organism evidence="2 3">
    <name type="scientific">Fusarium duplospermum</name>
    <dbReference type="NCBI Taxonomy" id="1325734"/>
    <lineage>
        <taxon>Eukaryota</taxon>
        <taxon>Fungi</taxon>
        <taxon>Dikarya</taxon>
        <taxon>Ascomycota</taxon>
        <taxon>Pezizomycotina</taxon>
        <taxon>Sordariomycetes</taxon>
        <taxon>Hypocreomycetidae</taxon>
        <taxon>Hypocreales</taxon>
        <taxon>Nectriaceae</taxon>
        <taxon>Fusarium</taxon>
        <taxon>Fusarium solani species complex</taxon>
    </lineage>
</organism>